<dbReference type="InterPro" id="IPR027417">
    <property type="entry name" value="P-loop_NTPase"/>
</dbReference>
<evidence type="ECO:0000313" key="2">
    <source>
        <dbReference type="Proteomes" id="UP000050454"/>
    </source>
</evidence>
<comment type="caution">
    <text evidence="1">The sequence shown here is derived from an EMBL/GenBank/DDBJ whole genome shotgun (WGS) entry which is preliminary data.</text>
</comment>
<dbReference type="EMBL" id="LGTQ01000005">
    <property type="protein sequence ID" value="KPM49806.1"/>
    <property type="molecule type" value="Genomic_DNA"/>
</dbReference>
<evidence type="ECO:0008006" key="3">
    <source>
        <dbReference type="Google" id="ProtNLM"/>
    </source>
</evidence>
<dbReference type="RefSeq" id="WP_055144250.1">
    <property type="nucleotide sequence ID" value="NZ_JXSZ01000005.1"/>
</dbReference>
<dbReference type="Gene3D" id="3.40.50.300">
    <property type="entry name" value="P-loop containing nucleotide triphosphate hydrolases"/>
    <property type="match status" value="1"/>
</dbReference>
<evidence type="ECO:0000313" key="1">
    <source>
        <dbReference type="EMBL" id="KPM49806.1"/>
    </source>
</evidence>
<sequence>MMIPYMIEYGVPRETPADLQEKLLTTDFSDTEIYFHVGVERTGTKYLQKSIFPSYKKLHFINKDRYPEAKEIILKKEHKRYLVSMELNLNSHFEVEVNDFLSAFPQARIIMVMRPLSGWLVSHYKRIVKNGFNIRFDELWNQNGESVFDPEEIKYRPKIEFLESKTQYPPLYLIHGDLRKNPLEFLKKLADYVGEEFDESTVSLKPVHTSYNDRQLKALRWVMKYVNISRSKPYSSDLRNRFYRLRVDTIRYVVMYLAKIVPDSFFSNQPLISKKEKEEVADFYQEDWQAVLDFLEK</sequence>
<dbReference type="AlphaFoldDB" id="A0A0P7BRB4"/>
<dbReference type="SUPFAM" id="SSF52540">
    <property type="entry name" value="P-loop containing nucleoside triphosphate hydrolases"/>
    <property type="match status" value="1"/>
</dbReference>
<gene>
    <name evidence="1" type="ORF">AFM12_04325</name>
</gene>
<accession>A0A0P7BRB4</accession>
<protein>
    <recommendedName>
        <fullName evidence="3">Sulfotransferase domain-containing protein</fullName>
    </recommendedName>
</protein>
<keyword evidence="2" id="KW-1185">Reference proteome</keyword>
<proteinExistence type="predicted"/>
<reference evidence="1 2" key="1">
    <citation type="submission" date="2015-07" db="EMBL/GenBank/DDBJ databases">
        <title>The draft genome sequence of Leadbetterella sp. JN14-9.</title>
        <authorList>
            <person name="Liu Y."/>
            <person name="Du J."/>
            <person name="Shao Z."/>
        </authorList>
    </citation>
    <scope>NUCLEOTIDE SEQUENCE [LARGE SCALE GENOMIC DNA]</scope>
    <source>
        <strain evidence="1 2">JN14-9</strain>
    </source>
</reference>
<organism evidence="1 2">
    <name type="scientific">Jiulongibacter sediminis</name>
    <dbReference type="NCBI Taxonomy" id="1605367"/>
    <lineage>
        <taxon>Bacteria</taxon>
        <taxon>Pseudomonadati</taxon>
        <taxon>Bacteroidota</taxon>
        <taxon>Cytophagia</taxon>
        <taxon>Cytophagales</taxon>
        <taxon>Leadbetterellaceae</taxon>
        <taxon>Jiulongibacter</taxon>
    </lineage>
</organism>
<dbReference type="Proteomes" id="UP000050454">
    <property type="component" value="Unassembled WGS sequence"/>
</dbReference>
<dbReference type="STRING" id="1605367.AFM12_04325"/>
<name>A0A0P7BRB4_9BACT</name>
<dbReference type="OrthoDB" id="1349535at2"/>